<dbReference type="KEGG" id="pdic:114489954"/>
<keyword evidence="3" id="KW-0770">Synapse</keyword>
<proteinExistence type="predicted"/>
<dbReference type="PROSITE" id="PS51064">
    <property type="entry name" value="IRS_PTB"/>
    <property type="match status" value="1"/>
</dbReference>
<protein>
    <recommendedName>
        <fullName evidence="9">Protein Dok-7</fullName>
    </recommendedName>
    <alternativeName>
        <fullName evidence="10">Downstream of tyrosine kinase 7</fullName>
    </alternativeName>
</protein>
<keyword evidence="2" id="KW-1003">Cell membrane</keyword>
<accession>A0A7E6D4R4</accession>
<dbReference type="FunFam" id="2.30.29.30:FF:000336">
    <property type="entry name" value="protein Dok-7 isoform X2"/>
    <property type="match status" value="1"/>
</dbReference>
<dbReference type="GO" id="GO:0019901">
    <property type="term" value="F:protein kinase binding"/>
    <property type="evidence" value="ECO:0007669"/>
    <property type="project" value="InterPro"/>
</dbReference>
<evidence type="ECO:0000256" key="10">
    <source>
        <dbReference type="ARBA" id="ARBA00077462"/>
    </source>
</evidence>
<evidence type="ECO:0000256" key="1">
    <source>
        <dbReference type="ARBA" id="ARBA00004202"/>
    </source>
</evidence>
<keyword evidence="5" id="KW-0472">Membrane</keyword>
<feature type="region of interest" description="Disordered" evidence="11">
    <location>
        <begin position="258"/>
        <end position="294"/>
    </location>
</feature>
<feature type="compositionally biased region" description="Low complexity" evidence="11">
    <location>
        <begin position="633"/>
        <end position="654"/>
    </location>
</feature>
<name>A0A7E6D4R4_9CHIR</name>
<feature type="compositionally biased region" description="Basic residues" evidence="11">
    <location>
        <begin position="526"/>
        <end position="539"/>
    </location>
</feature>
<evidence type="ECO:0000256" key="5">
    <source>
        <dbReference type="ARBA" id="ARBA00023136"/>
    </source>
</evidence>
<evidence type="ECO:0000256" key="8">
    <source>
        <dbReference type="ARBA" id="ARBA00063999"/>
    </source>
</evidence>
<dbReference type="SUPFAM" id="SSF50729">
    <property type="entry name" value="PH domain-like"/>
    <property type="match status" value="2"/>
</dbReference>
<dbReference type="RefSeq" id="XP_035874203.1">
    <property type="nucleotide sequence ID" value="XM_036018310.1"/>
</dbReference>
<dbReference type="FunFam" id="2.30.29.30:FF:000275">
    <property type="entry name" value="Docking protein 7"/>
    <property type="match status" value="1"/>
</dbReference>
<feature type="compositionally biased region" description="Basic residues" evidence="11">
    <location>
        <begin position="494"/>
        <end position="516"/>
    </location>
</feature>
<dbReference type="Pfam" id="PF02174">
    <property type="entry name" value="IRS"/>
    <property type="match status" value="1"/>
</dbReference>
<feature type="compositionally biased region" description="Low complexity" evidence="11">
    <location>
        <begin position="451"/>
        <end position="464"/>
    </location>
</feature>
<feature type="compositionally biased region" description="Low complexity" evidence="11">
    <location>
        <begin position="540"/>
        <end position="581"/>
    </location>
</feature>
<evidence type="ECO:0000256" key="4">
    <source>
        <dbReference type="ARBA" id="ARBA00023121"/>
    </source>
</evidence>
<dbReference type="PANTHER" id="PTHR21636:SF2">
    <property type="entry name" value="PROTEIN DOK-7"/>
    <property type="match status" value="1"/>
</dbReference>
<comment type="function">
    <text evidence="7">Probable muscle-intrinsic activator of MUSK that plays an essential role in neuromuscular synaptogenesis. Acts in aneural activation of MUSK and subsequent acetylcholine receptor (AchR) clustering in myotubes. Induces autophosphorylation of MUSK.</text>
</comment>
<feature type="domain" description="IRS-type PTB" evidence="12">
    <location>
        <begin position="105"/>
        <end position="210"/>
    </location>
</feature>
<evidence type="ECO:0000259" key="12">
    <source>
        <dbReference type="PROSITE" id="PS51064"/>
    </source>
</evidence>
<comment type="subcellular location">
    <subcellularLocation>
        <location evidence="1">Cell membrane</location>
        <topology evidence="1">Peripheral membrane protein</topology>
    </subcellularLocation>
    <subcellularLocation>
        <location evidence="6">Synapse</location>
    </subcellularLocation>
</comment>
<dbReference type="GO" id="GO:0008289">
    <property type="term" value="F:lipid binding"/>
    <property type="evidence" value="ECO:0007669"/>
    <property type="project" value="UniProtKB-KW"/>
</dbReference>
<dbReference type="AlphaFoldDB" id="A0A7E6D4R4"/>
<evidence type="ECO:0000313" key="14">
    <source>
        <dbReference type="RefSeq" id="XP_035874203.1"/>
    </source>
</evidence>
<evidence type="ECO:0000256" key="7">
    <source>
        <dbReference type="ARBA" id="ARBA00055944"/>
    </source>
</evidence>
<evidence type="ECO:0000256" key="9">
    <source>
        <dbReference type="ARBA" id="ARBA00071504"/>
    </source>
</evidence>
<dbReference type="InParanoid" id="A0A7E6D4R4"/>
<evidence type="ECO:0000256" key="11">
    <source>
        <dbReference type="SAM" id="MobiDB-lite"/>
    </source>
</evidence>
<dbReference type="GeneID" id="114489954"/>
<reference evidence="14" key="1">
    <citation type="submission" date="2025-08" db="UniProtKB">
        <authorList>
            <consortium name="RefSeq"/>
        </authorList>
    </citation>
    <scope>IDENTIFICATION</scope>
    <source>
        <tissue evidence="14">Muscle</tissue>
    </source>
</reference>
<dbReference type="InterPro" id="IPR037746">
    <property type="entry name" value="Dok-7"/>
</dbReference>
<gene>
    <name evidence="14" type="primary">DOK7</name>
</gene>
<evidence type="ECO:0000256" key="6">
    <source>
        <dbReference type="ARBA" id="ARBA00034103"/>
    </source>
</evidence>
<keyword evidence="4" id="KW-0446">Lipid-binding</keyword>
<dbReference type="SMART" id="SM01244">
    <property type="entry name" value="IRS"/>
    <property type="match status" value="1"/>
</dbReference>
<comment type="subunit">
    <text evidence="8">Homodimer. Forms a heterotetramer composed of 2 DOK7 and 2 MUSK molecules which facilitates MUSK trans-autophosphorylation on tyrosine residue and activation. Interacts (via IRS-type PTB domain) with MUSK (via cytoplasmic part); requires MUSK phosphorylation.</text>
</comment>
<feature type="region of interest" description="Disordered" evidence="11">
    <location>
        <begin position="416"/>
        <end position="698"/>
    </location>
</feature>
<sequence>MTEAALVEGQVKLRDGKKWKSRWLVLRKPSPVADCLLMLVYKDRSERARGLPERSSQTLERICGLEPGLPYEGLAHTLAVVCLPQAVMLGFDSREAMCAWDARIRCALGEVHRFHVTVAPGTKLESGPATLHLCNDILVVARDVPPVVTGQWKLSDLRRYGAVPNGFIFEGGTRCGYWAGVFFLSSAEGEQISFLFDCIVRGISPTKGPFGLRPVLPGAWGARRGRGPSASAQLGSWGLRPSSTGLSCWGAQATTGWDGRADQKWSTGWGSARDPSPGRGSCRPSEQPWHPDWRGGRASLRSQGLWAGVGQGLLGVCLIWSPSLLVAGCPLPASGPEPPGQLWWLAWQRPLLALSLLATQCGLSTGCGQWAPGAGWIPVAPPWVGDTPGWPYSAGLAMTSRVARGLWLRGCREGAGSASGDSSLLQTPAPGDPPPRSEWPRKPWKRCSWRSGSASSPTSAGPAAEGTTAACPARRQKPATRTSAPAVGSPRGRSSPRPRPARRRRGPGWRRLRPRGKPCWAPRGRLPSRRGRGSCRRWAARAPRTAASPRAATPPTRAASPPAPGAAWTCGAAATSSARCSACHRQRGRPSPACAPARPGQRSTRCPAPCGPITTRPAACARPPGTRPPLPRAAPTAVQPGTPAARRPQAAPPVRGGGDRRRRPRAAKPPECPGKQAAPTRGPLRPSFPRARPAEGSR</sequence>
<dbReference type="CDD" id="cd13165">
    <property type="entry name" value="PTB_DOK7"/>
    <property type="match status" value="1"/>
</dbReference>
<dbReference type="GO" id="GO:0007528">
    <property type="term" value="P:neuromuscular junction development"/>
    <property type="evidence" value="ECO:0007669"/>
    <property type="project" value="TreeGrafter"/>
</dbReference>
<dbReference type="InterPro" id="IPR037748">
    <property type="entry name" value="Dok-7_PTB"/>
</dbReference>
<dbReference type="InterPro" id="IPR002404">
    <property type="entry name" value="IRS_PTB"/>
</dbReference>
<dbReference type="InterPro" id="IPR011993">
    <property type="entry name" value="PH-like_dom_sf"/>
</dbReference>
<dbReference type="Gene3D" id="2.30.29.30">
    <property type="entry name" value="Pleckstrin-homology domain (PH domain)/Phosphotyrosine-binding domain (PTB)"/>
    <property type="match status" value="2"/>
</dbReference>
<dbReference type="OrthoDB" id="6537982at2759"/>
<dbReference type="Proteomes" id="UP000504628">
    <property type="component" value="Chromosome 1"/>
</dbReference>
<dbReference type="InterPro" id="IPR037747">
    <property type="entry name" value="Dok-7_PH"/>
</dbReference>
<evidence type="ECO:0000256" key="3">
    <source>
        <dbReference type="ARBA" id="ARBA00023018"/>
    </source>
</evidence>
<keyword evidence="13" id="KW-1185">Reference proteome</keyword>
<evidence type="ECO:0000313" key="13">
    <source>
        <dbReference type="Proteomes" id="UP000504628"/>
    </source>
</evidence>
<dbReference type="GO" id="GO:0005886">
    <property type="term" value="C:plasma membrane"/>
    <property type="evidence" value="ECO:0007669"/>
    <property type="project" value="UniProtKB-SubCell"/>
</dbReference>
<dbReference type="CTD" id="285489"/>
<dbReference type="CDD" id="cd14677">
    <property type="entry name" value="PH_DOK7"/>
    <property type="match status" value="1"/>
</dbReference>
<dbReference type="GO" id="GO:0045202">
    <property type="term" value="C:synapse"/>
    <property type="evidence" value="ECO:0007669"/>
    <property type="project" value="UniProtKB-SubCell"/>
</dbReference>
<evidence type="ECO:0000256" key="2">
    <source>
        <dbReference type="ARBA" id="ARBA00022475"/>
    </source>
</evidence>
<dbReference type="PANTHER" id="PTHR21636">
    <property type="entry name" value="PROTEIN DOK-7"/>
    <property type="match status" value="1"/>
</dbReference>
<organism evidence="13 14">
    <name type="scientific">Phyllostomus discolor</name>
    <name type="common">pale spear-nosed bat</name>
    <dbReference type="NCBI Taxonomy" id="89673"/>
    <lineage>
        <taxon>Eukaryota</taxon>
        <taxon>Metazoa</taxon>
        <taxon>Chordata</taxon>
        <taxon>Craniata</taxon>
        <taxon>Vertebrata</taxon>
        <taxon>Euteleostomi</taxon>
        <taxon>Mammalia</taxon>
        <taxon>Eutheria</taxon>
        <taxon>Laurasiatheria</taxon>
        <taxon>Chiroptera</taxon>
        <taxon>Yangochiroptera</taxon>
        <taxon>Phyllostomidae</taxon>
        <taxon>Phyllostominae</taxon>
        <taxon>Phyllostomus</taxon>
    </lineage>
</organism>